<proteinExistence type="predicted"/>
<evidence type="ECO:0000313" key="2">
    <source>
        <dbReference type="Proteomes" id="UP001490365"/>
    </source>
</evidence>
<protein>
    <submittedName>
        <fullName evidence="1">Uncharacterized protein</fullName>
    </submittedName>
</protein>
<dbReference type="RefSeq" id="WP_351957043.1">
    <property type="nucleotide sequence ID" value="NZ_JBEOZM010000005.1"/>
</dbReference>
<sequence>MTAEFGLSWLSMQCDGLEQTLTLAELDCLVESGPRPALLMIAARSVTDVPAPGHTLLGRDVRRLLESPLDDTVLRTVWAEGTDTAFDPRWDEQSMRDWLAGIEAAWLDAERLADPGFVPPPPAPAPDPGLRAVVLEVIDGAAPRLADATENRAWPPKVTGLVPALTEVVESVDADLGFRLFLRALKALALPVGPHEHQALLAVGERFGYPDLVDEGYLHVVPAVP</sequence>
<accession>A0ABV1TEU8</accession>
<organism evidence="1 2">
    <name type="scientific">Streptomyces sp. 900105755</name>
    <dbReference type="NCBI Taxonomy" id="3154389"/>
    <lineage>
        <taxon>Bacteria</taxon>
        <taxon>Bacillati</taxon>
        <taxon>Actinomycetota</taxon>
        <taxon>Actinomycetes</taxon>
        <taxon>Kitasatosporales</taxon>
        <taxon>Streptomycetaceae</taxon>
        <taxon>Streptomyces</taxon>
    </lineage>
</organism>
<evidence type="ECO:0000313" key="1">
    <source>
        <dbReference type="EMBL" id="MER6268430.1"/>
    </source>
</evidence>
<name>A0ABV1TEU8_9ACTN</name>
<comment type="caution">
    <text evidence="1">The sequence shown here is derived from an EMBL/GenBank/DDBJ whole genome shotgun (WGS) entry which is preliminary data.</text>
</comment>
<gene>
    <name evidence="1" type="ORF">ABT211_14160</name>
</gene>
<dbReference type="EMBL" id="JBEOZM010000005">
    <property type="protein sequence ID" value="MER6268430.1"/>
    <property type="molecule type" value="Genomic_DNA"/>
</dbReference>
<reference evidence="1 2" key="1">
    <citation type="submission" date="2024-06" db="EMBL/GenBank/DDBJ databases">
        <title>The Natural Products Discovery Center: Release of the First 8490 Sequenced Strains for Exploring Actinobacteria Biosynthetic Diversity.</title>
        <authorList>
            <person name="Kalkreuter E."/>
            <person name="Kautsar S.A."/>
            <person name="Yang D."/>
            <person name="Bader C.D."/>
            <person name="Teijaro C.N."/>
            <person name="Fluegel L."/>
            <person name="Davis C.M."/>
            <person name="Simpson J.R."/>
            <person name="Lauterbach L."/>
            <person name="Steele A.D."/>
            <person name="Gui C."/>
            <person name="Meng S."/>
            <person name="Li G."/>
            <person name="Viehrig K."/>
            <person name="Ye F."/>
            <person name="Su P."/>
            <person name="Kiefer A.F."/>
            <person name="Nichols A."/>
            <person name="Cepeda A.J."/>
            <person name="Yan W."/>
            <person name="Fan B."/>
            <person name="Jiang Y."/>
            <person name="Adhikari A."/>
            <person name="Zheng C.-J."/>
            <person name="Schuster L."/>
            <person name="Cowan T.M."/>
            <person name="Smanski M.J."/>
            <person name="Chevrette M.G."/>
            <person name="De Carvalho L.P.S."/>
            <person name="Shen B."/>
        </authorList>
    </citation>
    <scope>NUCLEOTIDE SEQUENCE [LARGE SCALE GENOMIC DNA]</scope>
    <source>
        <strain evidence="1 2">NPDC001694</strain>
    </source>
</reference>
<keyword evidence="2" id="KW-1185">Reference proteome</keyword>
<dbReference type="Proteomes" id="UP001490365">
    <property type="component" value="Unassembled WGS sequence"/>
</dbReference>